<feature type="transmembrane region" description="Helical" evidence="7">
    <location>
        <begin position="147"/>
        <end position="165"/>
    </location>
</feature>
<evidence type="ECO:0000313" key="8">
    <source>
        <dbReference type="EMBL" id="MDZ5761891.1"/>
    </source>
</evidence>
<accession>A0ABU5L6Y9</accession>
<evidence type="ECO:0000256" key="4">
    <source>
        <dbReference type="ARBA" id="ARBA00022692"/>
    </source>
</evidence>
<feature type="transmembrane region" description="Helical" evidence="7">
    <location>
        <begin position="73"/>
        <end position="99"/>
    </location>
</feature>
<dbReference type="SUPFAM" id="SSF118215">
    <property type="entry name" value="Proton glutamate symport protein"/>
    <property type="match status" value="1"/>
</dbReference>
<dbReference type="PRINTS" id="PR00173">
    <property type="entry name" value="EDTRNSPORT"/>
</dbReference>
<feature type="transmembrane region" description="Helical" evidence="7">
    <location>
        <begin position="328"/>
        <end position="353"/>
    </location>
</feature>
<dbReference type="PANTHER" id="PTHR42865:SF7">
    <property type="entry name" value="PROTON_GLUTAMATE-ASPARTATE SYMPORTER"/>
    <property type="match status" value="1"/>
</dbReference>
<keyword evidence="4 7" id="KW-0812">Transmembrane</keyword>
<dbReference type="Pfam" id="PF00375">
    <property type="entry name" value="SDF"/>
    <property type="match status" value="1"/>
</dbReference>
<keyword evidence="5 7" id="KW-1133">Transmembrane helix</keyword>
<protein>
    <submittedName>
        <fullName evidence="8">Dicarboxylate/amino acid:cation symporter</fullName>
    </submittedName>
</protein>
<reference evidence="8 9" key="1">
    <citation type="submission" date="2023-02" db="EMBL/GenBank/DDBJ databases">
        <title>Host association and intracellularity evolved multiple times independently in the Rickettsiales.</title>
        <authorList>
            <person name="Castelli M."/>
            <person name="Nardi T."/>
            <person name="Gammuto L."/>
            <person name="Bellinzona G."/>
            <person name="Sabaneyeva E."/>
            <person name="Potekhin A."/>
            <person name="Serra V."/>
            <person name="Petroni G."/>
            <person name="Sassera D."/>
        </authorList>
    </citation>
    <scope>NUCLEOTIDE SEQUENCE [LARGE SCALE GENOMIC DNA]</scope>
    <source>
        <strain evidence="8 9">BOD18</strain>
    </source>
</reference>
<dbReference type="RefSeq" id="WP_322497391.1">
    <property type="nucleotide sequence ID" value="NZ_JARGYT010000009.1"/>
</dbReference>
<keyword evidence="3" id="KW-1003">Cell membrane</keyword>
<keyword evidence="2" id="KW-0813">Transport</keyword>
<evidence type="ECO:0000256" key="1">
    <source>
        <dbReference type="ARBA" id="ARBA00004651"/>
    </source>
</evidence>
<keyword evidence="9" id="KW-1185">Reference proteome</keyword>
<dbReference type="PANTHER" id="PTHR42865">
    <property type="entry name" value="PROTON/GLUTAMATE-ASPARTATE SYMPORTER"/>
    <property type="match status" value="1"/>
</dbReference>
<evidence type="ECO:0000256" key="2">
    <source>
        <dbReference type="ARBA" id="ARBA00022448"/>
    </source>
</evidence>
<gene>
    <name evidence="8" type="ORF">Cyrtocomes_00251</name>
</gene>
<feature type="transmembrane region" description="Helical" evidence="7">
    <location>
        <begin position="186"/>
        <end position="208"/>
    </location>
</feature>
<comment type="caution">
    <text evidence="8">The sequence shown here is derived from an EMBL/GenBank/DDBJ whole genome shotgun (WGS) entry which is preliminary data.</text>
</comment>
<organism evidence="8 9">
    <name type="scientific">Candidatus Cyrtobacter comes</name>
    <dbReference type="NCBI Taxonomy" id="675776"/>
    <lineage>
        <taxon>Bacteria</taxon>
        <taxon>Pseudomonadati</taxon>
        <taxon>Pseudomonadota</taxon>
        <taxon>Alphaproteobacteria</taxon>
        <taxon>Rickettsiales</taxon>
        <taxon>Candidatus Midichloriaceae</taxon>
        <taxon>Candidatus Cyrtobacter</taxon>
    </lineage>
</organism>
<feature type="transmembrane region" description="Helical" evidence="7">
    <location>
        <begin position="220"/>
        <end position="243"/>
    </location>
</feature>
<feature type="transmembrane region" description="Helical" evidence="7">
    <location>
        <begin position="40"/>
        <end position="61"/>
    </location>
</feature>
<sequence>MVKLSKGSQWQFVLIAMCLGIIVGFVLGPSAKPLGYVGSVFLNLIRMVTVPMIFFTILYGITSMDSSSSLYRVSFKAIIVFITTSVIAVVIGIVVTQLLEPGVGLSRSLLEEFKGSTQLPKINDIRGFDIILSLIPGNIFESLSNGHILQIIVFAMFIGFILNANRDKSELLIKIIHQSALLFFEVIKIIMKLAPFGVFGYISAMVGVDGISVLVALGKLVLAVFIGCLVQYMVFGIIITFGARLSPIPFYRKILGPQLIAFATSSSKATLVPLMEVSENKMGISRESSRFILPLSAALNMDGGAIYQASAAVFFAQMMGVVFSPGDYITILLMCTLASIGGAGIPGGVLLFLGMVLNALNLPIEGVLLVASVDRLLDMMTTVINVTGCASATLLIDRSENKLDVDRYKST</sequence>
<evidence type="ECO:0000256" key="5">
    <source>
        <dbReference type="ARBA" id="ARBA00022989"/>
    </source>
</evidence>
<feature type="transmembrane region" description="Helical" evidence="7">
    <location>
        <begin position="291"/>
        <end position="316"/>
    </location>
</feature>
<keyword evidence="6 7" id="KW-0472">Membrane</keyword>
<comment type="subcellular location">
    <subcellularLocation>
        <location evidence="1">Cell membrane</location>
        <topology evidence="1">Multi-pass membrane protein</topology>
    </subcellularLocation>
</comment>
<evidence type="ECO:0000256" key="6">
    <source>
        <dbReference type="ARBA" id="ARBA00023136"/>
    </source>
</evidence>
<evidence type="ECO:0000256" key="3">
    <source>
        <dbReference type="ARBA" id="ARBA00022475"/>
    </source>
</evidence>
<evidence type="ECO:0000313" key="9">
    <source>
        <dbReference type="Proteomes" id="UP001293791"/>
    </source>
</evidence>
<dbReference type="EMBL" id="JARGYT010000009">
    <property type="protein sequence ID" value="MDZ5761891.1"/>
    <property type="molecule type" value="Genomic_DNA"/>
</dbReference>
<feature type="transmembrane region" description="Helical" evidence="7">
    <location>
        <begin position="12"/>
        <end position="28"/>
    </location>
</feature>
<name>A0ABU5L6Y9_9RICK</name>
<dbReference type="Gene3D" id="1.10.3860.10">
    <property type="entry name" value="Sodium:dicarboxylate symporter"/>
    <property type="match status" value="1"/>
</dbReference>
<dbReference type="Proteomes" id="UP001293791">
    <property type="component" value="Unassembled WGS sequence"/>
</dbReference>
<dbReference type="InterPro" id="IPR001991">
    <property type="entry name" value="Na-dicarboxylate_symporter"/>
</dbReference>
<dbReference type="InterPro" id="IPR036458">
    <property type="entry name" value="Na:dicarbo_symporter_sf"/>
</dbReference>
<evidence type="ECO:0000256" key="7">
    <source>
        <dbReference type="SAM" id="Phobius"/>
    </source>
</evidence>
<proteinExistence type="predicted"/>